<evidence type="ECO:0000256" key="7">
    <source>
        <dbReference type="ARBA" id="ARBA00023136"/>
    </source>
</evidence>
<evidence type="ECO:0000256" key="3">
    <source>
        <dbReference type="ARBA" id="ARBA00022692"/>
    </source>
</evidence>
<evidence type="ECO:0000313" key="11">
    <source>
        <dbReference type="Proteomes" id="UP001141253"/>
    </source>
</evidence>
<keyword evidence="8" id="KW-0808">Transferase</keyword>
<comment type="subcellular location">
    <subcellularLocation>
        <location evidence="1">Endomembrane system</location>
        <topology evidence="1">Multi-pass membrane protein</topology>
    </subcellularLocation>
</comment>
<evidence type="ECO:0000256" key="1">
    <source>
        <dbReference type="ARBA" id="ARBA00004127"/>
    </source>
</evidence>
<dbReference type="Proteomes" id="UP001141253">
    <property type="component" value="Chromosome 16"/>
</dbReference>
<evidence type="ECO:0000256" key="2">
    <source>
        <dbReference type="ARBA" id="ARBA00008574"/>
    </source>
</evidence>
<comment type="caution">
    <text evidence="10">The sequence shown here is derived from an EMBL/GenBank/DDBJ whole genome shotgun (WGS) entry which is preliminary data.</text>
</comment>
<evidence type="ECO:0000256" key="6">
    <source>
        <dbReference type="ARBA" id="ARBA00023043"/>
    </source>
</evidence>
<keyword evidence="4" id="KW-0677">Repeat</keyword>
<feature type="domain" description="Palmitoyltransferase DHHC" evidence="9">
    <location>
        <begin position="89"/>
        <end position="129"/>
    </location>
</feature>
<sequence length="332" mass="37540">MHSGHKATTGKTKFVVGRWEMLVLLLSYCPLYSFSSSSSSTQLLQLQTFQSQDPGFVKRLGDLSKDTDSEDPLLNIDMNNSSVWTGNWSQLCPTCKIIRPVRCKHCPTCKRCIEQFDHHCPWISNCVGKLMSLIHHTTFCDITILQSKDDKKVYELLFSGLISKQDALNGFALKYNFFLSLHYLISCHHYVSCRGTKRDFFIFICLATSSSFLAAIIAVQRVWTAAQSLHIEESWIRYVVVHHPGVVAFLVLDVIVFIAATTLTTAQASQIARNITTNELANSIRYGYLRGPDGHFRNPYNHGCRKNCADFLVKGYTDDNEIAWPPLQQVAS</sequence>
<keyword evidence="6" id="KW-0040">ANK repeat</keyword>
<evidence type="ECO:0000256" key="4">
    <source>
        <dbReference type="ARBA" id="ARBA00022737"/>
    </source>
</evidence>
<reference evidence="10" key="1">
    <citation type="submission" date="2022-10" db="EMBL/GenBank/DDBJ databases">
        <authorList>
            <person name="Hyden B.L."/>
            <person name="Feng K."/>
            <person name="Yates T."/>
            <person name="Jawdy S."/>
            <person name="Smart L.B."/>
            <person name="Muchero W."/>
        </authorList>
    </citation>
    <scope>NUCLEOTIDE SEQUENCE</scope>
    <source>
        <tissue evidence="10">Shoot tip</tissue>
    </source>
</reference>
<comment type="similarity">
    <text evidence="2 8">Belongs to the DHHC palmitoyltransferase family.</text>
</comment>
<evidence type="ECO:0000256" key="8">
    <source>
        <dbReference type="RuleBase" id="RU079119"/>
    </source>
</evidence>
<keyword evidence="3 8" id="KW-0812">Transmembrane</keyword>
<dbReference type="PANTHER" id="PTHR24161:SF101">
    <property type="entry name" value="PROTEIN S-ACYLTRANSFERASE 23-RELATED"/>
    <property type="match status" value="1"/>
</dbReference>
<keyword evidence="5 8" id="KW-1133">Transmembrane helix</keyword>
<comment type="domain">
    <text evidence="8">The DHHC domain is required for palmitoyltransferase activity.</text>
</comment>
<proteinExistence type="inferred from homology"/>
<dbReference type="EMBL" id="JAPFFI010000027">
    <property type="protein sequence ID" value="KAJ6302666.1"/>
    <property type="molecule type" value="Genomic_DNA"/>
</dbReference>
<dbReference type="InterPro" id="IPR001594">
    <property type="entry name" value="Palmitoyltrfase_DHHC"/>
</dbReference>
<gene>
    <name evidence="10" type="ORF">OIU77_016702</name>
</gene>
<protein>
    <recommendedName>
        <fullName evidence="8">S-acyltransferase</fullName>
        <ecNumber evidence="8">2.3.1.225</ecNumber>
    </recommendedName>
    <alternativeName>
        <fullName evidence="8">Palmitoyltransferase</fullName>
    </alternativeName>
</protein>
<keyword evidence="7 8" id="KW-0472">Membrane</keyword>
<dbReference type="PANTHER" id="PTHR24161">
    <property type="entry name" value="ANK_REP_REGION DOMAIN-CONTAINING PROTEIN-RELATED"/>
    <property type="match status" value="1"/>
</dbReference>
<feature type="transmembrane region" description="Helical" evidence="8">
    <location>
        <begin position="243"/>
        <end position="263"/>
    </location>
</feature>
<dbReference type="Pfam" id="PF01529">
    <property type="entry name" value="DHHC"/>
    <property type="match status" value="1"/>
</dbReference>
<keyword evidence="11" id="KW-1185">Reference proteome</keyword>
<evidence type="ECO:0000259" key="9">
    <source>
        <dbReference type="Pfam" id="PF01529"/>
    </source>
</evidence>
<evidence type="ECO:0000256" key="5">
    <source>
        <dbReference type="ARBA" id="ARBA00022989"/>
    </source>
</evidence>
<organism evidence="10 11">
    <name type="scientific">Salix suchowensis</name>
    <dbReference type="NCBI Taxonomy" id="1278906"/>
    <lineage>
        <taxon>Eukaryota</taxon>
        <taxon>Viridiplantae</taxon>
        <taxon>Streptophyta</taxon>
        <taxon>Embryophyta</taxon>
        <taxon>Tracheophyta</taxon>
        <taxon>Spermatophyta</taxon>
        <taxon>Magnoliopsida</taxon>
        <taxon>eudicotyledons</taxon>
        <taxon>Gunneridae</taxon>
        <taxon>Pentapetalae</taxon>
        <taxon>rosids</taxon>
        <taxon>fabids</taxon>
        <taxon>Malpighiales</taxon>
        <taxon>Salicaceae</taxon>
        <taxon>Saliceae</taxon>
        <taxon>Salix</taxon>
    </lineage>
</organism>
<keyword evidence="8" id="KW-0012">Acyltransferase</keyword>
<dbReference type="EC" id="2.3.1.225" evidence="8"/>
<accession>A0ABQ8ZLF9</accession>
<comment type="catalytic activity">
    <reaction evidence="8">
        <text>L-cysteinyl-[protein] + hexadecanoyl-CoA = S-hexadecanoyl-L-cysteinyl-[protein] + CoA</text>
        <dbReference type="Rhea" id="RHEA:36683"/>
        <dbReference type="Rhea" id="RHEA-COMP:10131"/>
        <dbReference type="Rhea" id="RHEA-COMP:11032"/>
        <dbReference type="ChEBI" id="CHEBI:29950"/>
        <dbReference type="ChEBI" id="CHEBI:57287"/>
        <dbReference type="ChEBI" id="CHEBI:57379"/>
        <dbReference type="ChEBI" id="CHEBI:74151"/>
        <dbReference type="EC" id="2.3.1.225"/>
    </reaction>
</comment>
<feature type="transmembrane region" description="Helical" evidence="8">
    <location>
        <begin position="200"/>
        <end position="223"/>
    </location>
</feature>
<dbReference type="PROSITE" id="PS50216">
    <property type="entry name" value="DHHC"/>
    <property type="match status" value="1"/>
</dbReference>
<evidence type="ECO:0000313" key="10">
    <source>
        <dbReference type="EMBL" id="KAJ6302666.1"/>
    </source>
</evidence>
<reference evidence="10" key="2">
    <citation type="journal article" date="2023" name="Int. J. Mol. Sci.">
        <title>De Novo Assembly and Annotation of 11 Diverse Shrub Willow (Salix) Genomes Reveals Novel Gene Organization in Sex-Linked Regions.</title>
        <authorList>
            <person name="Hyden B."/>
            <person name="Feng K."/>
            <person name="Yates T.B."/>
            <person name="Jawdy S."/>
            <person name="Cereghino C."/>
            <person name="Smart L.B."/>
            <person name="Muchero W."/>
        </authorList>
    </citation>
    <scope>NUCLEOTIDE SEQUENCE</scope>
    <source>
        <tissue evidence="10">Shoot tip</tissue>
    </source>
</reference>
<name>A0ABQ8ZLF9_9ROSI</name>